<reference evidence="4 5" key="1">
    <citation type="journal article" date="2011" name="Proc. Natl. Acad. Sci. U.S.A.">
        <title>Genome and transcriptome analyses of the mountain pine beetle-fungal symbiont Grosmannia clavigera, a lodgepole pine pathogen.</title>
        <authorList>
            <person name="DiGuistini S."/>
            <person name="Wang Y."/>
            <person name="Liao N.Y."/>
            <person name="Taylor G."/>
            <person name="Tanguay P."/>
            <person name="Feau N."/>
            <person name="Henrissat B."/>
            <person name="Chan S.K."/>
            <person name="Hesse-Orce U."/>
            <person name="Alamouti S.M."/>
            <person name="Tsui C.K.M."/>
            <person name="Docking R.T."/>
            <person name="Levasseur A."/>
            <person name="Haridas S."/>
            <person name="Robertson G."/>
            <person name="Birol I."/>
            <person name="Holt R.A."/>
            <person name="Marra M.A."/>
            <person name="Hamelin R.C."/>
            <person name="Hirst M."/>
            <person name="Jones S.J.M."/>
            <person name="Bohlmann J."/>
            <person name="Breuil C."/>
        </authorList>
    </citation>
    <scope>NUCLEOTIDE SEQUENCE [LARGE SCALE GENOMIC DNA]</scope>
    <source>
        <strain evidence="5">kw1407 / UAMH 11150</strain>
    </source>
</reference>
<evidence type="ECO:0000313" key="4">
    <source>
        <dbReference type="EMBL" id="EFX02006.1"/>
    </source>
</evidence>
<dbReference type="Gene3D" id="3.40.33.10">
    <property type="entry name" value="CAP"/>
    <property type="match status" value="1"/>
</dbReference>
<dbReference type="SMART" id="SM00198">
    <property type="entry name" value="SCP"/>
    <property type="match status" value="1"/>
</dbReference>
<evidence type="ECO:0000256" key="2">
    <source>
        <dbReference type="SAM" id="SignalP"/>
    </source>
</evidence>
<dbReference type="InterPro" id="IPR001283">
    <property type="entry name" value="CRISP-related"/>
</dbReference>
<feature type="chain" id="PRO_5003260792" evidence="2">
    <location>
        <begin position="18"/>
        <end position="350"/>
    </location>
</feature>
<dbReference type="PRINTS" id="PR00837">
    <property type="entry name" value="V5TPXLIKE"/>
</dbReference>
<dbReference type="Pfam" id="PF00188">
    <property type="entry name" value="CAP"/>
    <property type="match status" value="1"/>
</dbReference>
<dbReference type="CDD" id="cd05380">
    <property type="entry name" value="CAP_euk"/>
    <property type="match status" value="1"/>
</dbReference>
<dbReference type="FunFam" id="3.40.33.10:FF:000018">
    <property type="entry name" value="SCP-like extracellular protein, putative"/>
    <property type="match status" value="1"/>
</dbReference>
<dbReference type="PROSITE" id="PS01009">
    <property type="entry name" value="CRISP_1"/>
    <property type="match status" value="1"/>
</dbReference>
<dbReference type="InterPro" id="IPR018244">
    <property type="entry name" value="Allrgn_V5/Tpx1_CS"/>
</dbReference>
<dbReference type="Proteomes" id="UP000007796">
    <property type="component" value="Unassembled WGS sequence"/>
</dbReference>
<sequence>MKTSAILALSGSLLAMASPINKRVYETEYVTDLIYVTVTVDPWTTTTVYPLEHETPEVKHTTLTTAAPVTIITTTRALPPPTTTSTTSIVAPPPTTSSTSTSTTLPLPVPTTSTTKSPLPVPTTSTSKIAVPAVTIAAEVTVAAKVTVAATPSTSSKTSTSSTSSTTAAAATASSDDFQTTAVYHHNIHRANHSAPDLSWNSDLASYAATVAATCVFAHDLTPGASTGAYGQNIAMYGSSDATESTSSSSVIAQAVTDMWYNGEVWQFPEAGYGEDTPDMTDFEAWGHFSQLVWVASTEVGCAVQYCAAGTLVSDMASFFSVCNYRSEGNVGGSYGTNVLKSLGKASVTI</sequence>
<protein>
    <submittedName>
        <fullName evidence="4">Scp-like extracellular protein</fullName>
    </submittedName>
</protein>
<evidence type="ECO:0000313" key="5">
    <source>
        <dbReference type="Proteomes" id="UP000007796"/>
    </source>
</evidence>
<dbReference type="RefSeq" id="XP_014171488.1">
    <property type="nucleotide sequence ID" value="XM_014316013.1"/>
</dbReference>
<dbReference type="GO" id="GO:0005576">
    <property type="term" value="C:extracellular region"/>
    <property type="evidence" value="ECO:0007669"/>
    <property type="project" value="InterPro"/>
</dbReference>
<dbReference type="HOGENOM" id="CLU_035730_5_0_1"/>
<dbReference type="eggNOG" id="KOG3017">
    <property type="taxonomic scope" value="Eukaryota"/>
</dbReference>
<accession>F0XK94</accession>
<dbReference type="STRING" id="655863.F0XK94"/>
<gene>
    <name evidence="4" type="ORF">CMQ_5077</name>
</gene>
<organism evidence="5">
    <name type="scientific">Grosmannia clavigera (strain kw1407 / UAMH 11150)</name>
    <name type="common">Blue stain fungus</name>
    <name type="synonym">Graphiocladiella clavigera</name>
    <dbReference type="NCBI Taxonomy" id="655863"/>
    <lineage>
        <taxon>Eukaryota</taxon>
        <taxon>Fungi</taxon>
        <taxon>Dikarya</taxon>
        <taxon>Ascomycota</taxon>
        <taxon>Pezizomycotina</taxon>
        <taxon>Sordariomycetes</taxon>
        <taxon>Sordariomycetidae</taxon>
        <taxon>Ophiostomatales</taxon>
        <taxon>Ophiostomataceae</taxon>
        <taxon>Leptographium</taxon>
    </lineage>
</organism>
<feature type="domain" description="SCP" evidence="3">
    <location>
        <begin position="177"/>
        <end position="333"/>
    </location>
</feature>
<dbReference type="InterPro" id="IPR035940">
    <property type="entry name" value="CAP_sf"/>
</dbReference>
<proteinExistence type="predicted"/>
<keyword evidence="5" id="KW-1185">Reference proteome</keyword>
<dbReference type="SUPFAM" id="SSF55797">
    <property type="entry name" value="PR-1-like"/>
    <property type="match status" value="1"/>
</dbReference>
<keyword evidence="2" id="KW-0732">Signal</keyword>
<dbReference type="InterPro" id="IPR014044">
    <property type="entry name" value="CAP_dom"/>
</dbReference>
<dbReference type="GeneID" id="25978359"/>
<name>F0XK94_GROCL</name>
<dbReference type="AlphaFoldDB" id="F0XK94"/>
<evidence type="ECO:0000256" key="1">
    <source>
        <dbReference type="SAM" id="MobiDB-lite"/>
    </source>
</evidence>
<feature type="region of interest" description="Disordered" evidence="1">
    <location>
        <begin position="76"/>
        <end position="124"/>
    </location>
</feature>
<dbReference type="OrthoDB" id="337038at2759"/>
<dbReference type="PANTHER" id="PTHR10334">
    <property type="entry name" value="CYSTEINE-RICH SECRETORY PROTEIN-RELATED"/>
    <property type="match status" value="1"/>
</dbReference>
<feature type="signal peptide" evidence="2">
    <location>
        <begin position="1"/>
        <end position="17"/>
    </location>
</feature>
<dbReference type="EMBL" id="GL629787">
    <property type="protein sequence ID" value="EFX02006.1"/>
    <property type="molecule type" value="Genomic_DNA"/>
</dbReference>
<evidence type="ECO:0000259" key="3">
    <source>
        <dbReference type="SMART" id="SM00198"/>
    </source>
</evidence>
<dbReference type="InParanoid" id="F0XK94"/>